<dbReference type="GO" id="GO:0005525">
    <property type="term" value="F:GTP binding"/>
    <property type="evidence" value="ECO:0007669"/>
    <property type="project" value="UniProtKB-KW"/>
</dbReference>
<comment type="caution">
    <text evidence="14">The sequence shown here is derived from an EMBL/GenBank/DDBJ whole genome shotgun (WGS) entry which is preliminary data.</text>
</comment>
<keyword evidence="5" id="KW-0378">Hydrolase</keyword>
<evidence type="ECO:0000256" key="6">
    <source>
        <dbReference type="ARBA" id="ARBA00022845"/>
    </source>
</evidence>
<feature type="compositionally biased region" description="Low complexity" evidence="12">
    <location>
        <begin position="112"/>
        <end position="140"/>
    </location>
</feature>
<comment type="similarity">
    <text evidence="2">Belongs to the TRAFAC class translation factor GTPase superfamily. Classic translation factor GTPase family. EF-Tu/EF-1A subfamily.</text>
</comment>
<dbReference type="CDD" id="cd01883">
    <property type="entry name" value="EF1_alpha"/>
    <property type="match status" value="1"/>
</dbReference>
<dbReference type="PANTHER" id="PTHR23115">
    <property type="entry name" value="TRANSLATION FACTOR"/>
    <property type="match status" value="1"/>
</dbReference>
<dbReference type="CDD" id="cd04093">
    <property type="entry name" value="HBS1_C_III"/>
    <property type="match status" value="1"/>
</dbReference>
<dbReference type="Pfam" id="PF00009">
    <property type="entry name" value="GTP_EFTU"/>
    <property type="match status" value="1"/>
</dbReference>
<evidence type="ECO:0000313" key="14">
    <source>
        <dbReference type="EMBL" id="KAG1568768.1"/>
    </source>
</evidence>
<accession>A0A9P6Z1D5</accession>
<dbReference type="InterPro" id="IPR009000">
    <property type="entry name" value="Transl_B-barrel_sf"/>
</dbReference>
<dbReference type="Proteomes" id="UP000740926">
    <property type="component" value="Unassembled WGS sequence"/>
</dbReference>
<comment type="catalytic activity">
    <reaction evidence="9">
        <text>GTP + H2O = GDP + phosphate + H(+)</text>
        <dbReference type="Rhea" id="RHEA:19669"/>
        <dbReference type="ChEBI" id="CHEBI:15377"/>
        <dbReference type="ChEBI" id="CHEBI:15378"/>
        <dbReference type="ChEBI" id="CHEBI:37565"/>
        <dbReference type="ChEBI" id="CHEBI:43474"/>
        <dbReference type="ChEBI" id="CHEBI:58189"/>
    </reaction>
    <physiologicalReaction direction="left-to-right" evidence="9">
        <dbReference type="Rhea" id="RHEA:19670"/>
    </physiologicalReaction>
</comment>
<organism evidence="14 15">
    <name type="scientific">Rhizopus delemar</name>
    <dbReference type="NCBI Taxonomy" id="936053"/>
    <lineage>
        <taxon>Eukaryota</taxon>
        <taxon>Fungi</taxon>
        <taxon>Fungi incertae sedis</taxon>
        <taxon>Mucoromycota</taxon>
        <taxon>Mucoromycotina</taxon>
        <taxon>Mucoromycetes</taxon>
        <taxon>Mucorales</taxon>
        <taxon>Mucorineae</taxon>
        <taxon>Rhizopodaceae</taxon>
        <taxon>Rhizopus</taxon>
    </lineage>
</organism>
<dbReference type="AlphaFoldDB" id="A0A9P6Z1D5"/>
<evidence type="ECO:0000256" key="5">
    <source>
        <dbReference type="ARBA" id="ARBA00022801"/>
    </source>
</evidence>
<comment type="subunit">
    <text evidence="10">Component of the Dom34-Hbs1 complex, also named Pelota-HBS1L complex, composed of dom34 and hbs1.</text>
</comment>
<dbReference type="FunFam" id="2.40.30.10:FF:000070">
    <property type="entry name" value="Translation elongation factor EF-1 subunit"/>
    <property type="match status" value="1"/>
</dbReference>
<name>A0A9P6Z1D5_9FUNG</name>
<dbReference type="Pfam" id="PF22594">
    <property type="entry name" value="GTP-eEF1A_C"/>
    <property type="match status" value="1"/>
</dbReference>
<evidence type="ECO:0000313" key="15">
    <source>
        <dbReference type="Proteomes" id="UP000740926"/>
    </source>
</evidence>
<feature type="region of interest" description="Disordered" evidence="12">
    <location>
        <begin position="101"/>
        <end position="143"/>
    </location>
</feature>
<evidence type="ECO:0000256" key="12">
    <source>
        <dbReference type="SAM" id="MobiDB-lite"/>
    </source>
</evidence>
<keyword evidence="15" id="KW-1185">Reference proteome</keyword>
<gene>
    <name evidence="14" type="ORF">G6F50_006988</name>
</gene>
<evidence type="ECO:0000256" key="1">
    <source>
        <dbReference type="ARBA" id="ARBA00004496"/>
    </source>
</evidence>
<keyword evidence="7" id="KW-0648">Protein biosynthesis</keyword>
<dbReference type="Pfam" id="PF08938">
    <property type="entry name" value="HBS1_N"/>
    <property type="match status" value="1"/>
</dbReference>
<evidence type="ECO:0000256" key="7">
    <source>
        <dbReference type="ARBA" id="ARBA00022917"/>
    </source>
</evidence>
<evidence type="ECO:0000256" key="2">
    <source>
        <dbReference type="ARBA" id="ARBA00007249"/>
    </source>
</evidence>
<dbReference type="CDD" id="cd16267">
    <property type="entry name" value="HBS1-like_II"/>
    <property type="match status" value="1"/>
</dbReference>
<proteinExistence type="inferred from homology"/>
<protein>
    <recommendedName>
        <fullName evidence="11">Elongation factor 1 alpha-like protein</fullName>
    </recommendedName>
</protein>
<dbReference type="SUPFAM" id="SSF50447">
    <property type="entry name" value="Translation proteins"/>
    <property type="match status" value="1"/>
</dbReference>
<dbReference type="PRINTS" id="PR00315">
    <property type="entry name" value="ELONGATNFCT"/>
</dbReference>
<evidence type="ECO:0000259" key="13">
    <source>
        <dbReference type="PROSITE" id="PS51722"/>
    </source>
</evidence>
<dbReference type="GO" id="GO:1990533">
    <property type="term" value="C:Dom34-Hbs1 complex"/>
    <property type="evidence" value="ECO:0007669"/>
    <property type="project" value="UniProtKB-ARBA"/>
</dbReference>
<dbReference type="FunFam" id="2.40.30.10:FF:000020">
    <property type="entry name" value="Translation elongation factor EF-1"/>
    <property type="match status" value="1"/>
</dbReference>
<dbReference type="Gene3D" id="2.40.30.10">
    <property type="entry name" value="Translation factors"/>
    <property type="match status" value="2"/>
</dbReference>
<dbReference type="GO" id="GO:0005829">
    <property type="term" value="C:cytosol"/>
    <property type="evidence" value="ECO:0007669"/>
    <property type="project" value="GOC"/>
</dbReference>
<dbReference type="GO" id="GO:0002184">
    <property type="term" value="P:cytoplasmic translational termination"/>
    <property type="evidence" value="ECO:0007669"/>
    <property type="project" value="UniProtKB-ARBA"/>
</dbReference>
<dbReference type="Gene3D" id="3.40.50.300">
    <property type="entry name" value="P-loop containing nucleotide triphosphate hydrolases"/>
    <property type="match status" value="1"/>
</dbReference>
<evidence type="ECO:0000256" key="3">
    <source>
        <dbReference type="ARBA" id="ARBA00022490"/>
    </source>
</evidence>
<evidence type="ECO:0000256" key="4">
    <source>
        <dbReference type="ARBA" id="ARBA00022741"/>
    </source>
</evidence>
<feature type="compositionally biased region" description="Basic and acidic residues" evidence="12">
    <location>
        <begin position="101"/>
        <end position="111"/>
    </location>
</feature>
<keyword evidence="8" id="KW-0342">GTP-binding</keyword>
<dbReference type="EMBL" id="JAANIU010001067">
    <property type="protein sequence ID" value="KAG1568768.1"/>
    <property type="molecule type" value="Genomic_DNA"/>
</dbReference>
<sequence>MSRHRAVRNLDVDGILEEDYYQSESENDFDESELTNEDLDLLDEGLEYIESVIGENNGILSSRQIKEALWYYYLNKEETLEWALDEISKAKALEEKKKLKEKAKKEKKEVKSNNNPAAKSAVKPAAKPATKPTAKPTVKKSTGDEIEFLSDEEELDRDMNAMGLSEKKKEAPEPLAKIPNSKRINIMEEYQKRSGEKSKLNVIFIGHVDSGKSTTIGHLSFRLGHVDERKMHKLERDSQKIGKGSFAYAWLLDETEEERNRGITMDIGTNYFETRHRHITILDAPGHRDFIPNMISGTAQADAAILVAPASGFEAGFEAGGQTKEHAILARSLGVQQVIVAVNKLDLVGWSQERFMEIKDKLSTYLLQIGFKKSNLFFVPISGLTGENLVEKSAIPELTSWYQAGPSLIEQIDQLEPPTRLLDKPLRMRVADFFKGGIGSSGGVSVAGHIESGSVQVGEQVMVVPGNEMGYIKSMQVNDESTNWAVAGDSVLMTLANFDIINLSNGCVICTGSNPVPVTSIFEAQIVVFDVRIPLTLGYQVVLHHGSLDEPASIIKLVEILDKSTGQVVKKNPRCLTKGMTAKIQVKLSQRAIPLETFKDNKQLGRIMLRKGGETIAAGVVTEILSFES</sequence>
<keyword evidence="4" id="KW-0547">Nucleotide-binding</keyword>
<evidence type="ECO:0000256" key="8">
    <source>
        <dbReference type="ARBA" id="ARBA00023134"/>
    </source>
</evidence>
<reference evidence="14 15" key="1">
    <citation type="journal article" date="2020" name="Microb. Genom.">
        <title>Genetic diversity of clinical and environmental Mucorales isolates obtained from an investigation of mucormycosis cases among solid organ transplant recipients.</title>
        <authorList>
            <person name="Nguyen M.H."/>
            <person name="Kaul D."/>
            <person name="Muto C."/>
            <person name="Cheng S.J."/>
            <person name="Richter R.A."/>
            <person name="Bruno V.M."/>
            <person name="Liu G."/>
            <person name="Beyhan S."/>
            <person name="Sundermann A.J."/>
            <person name="Mounaud S."/>
            <person name="Pasculle A.W."/>
            <person name="Nierman W.C."/>
            <person name="Driscoll E."/>
            <person name="Cumbie R."/>
            <person name="Clancy C.J."/>
            <person name="Dupont C.L."/>
        </authorList>
    </citation>
    <scope>NUCLEOTIDE SEQUENCE [LARGE SCALE GENOMIC DNA]</scope>
    <source>
        <strain evidence="14 15">GL24</strain>
    </source>
</reference>
<keyword evidence="3" id="KW-0963">Cytoplasm</keyword>
<dbReference type="InterPro" id="IPR050100">
    <property type="entry name" value="TRAFAC_GTPase_members"/>
</dbReference>
<dbReference type="GO" id="GO:0003924">
    <property type="term" value="F:GTPase activity"/>
    <property type="evidence" value="ECO:0007669"/>
    <property type="project" value="InterPro"/>
</dbReference>
<comment type="subcellular location">
    <subcellularLocation>
        <location evidence="1">Cytoplasm</location>
    </subcellularLocation>
</comment>
<dbReference type="InterPro" id="IPR009001">
    <property type="entry name" value="Transl_elong_EF1A/Init_IF2_C"/>
</dbReference>
<dbReference type="SUPFAM" id="SSF52540">
    <property type="entry name" value="P-loop containing nucleoside triphosphate hydrolases"/>
    <property type="match status" value="1"/>
</dbReference>
<dbReference type="InterPro" id="IPR000795">
    <property type="entry name" value="T_Tr_GTP-bd_dom"/>
</dbReference>
<dbReference type="FunFam" id="3.40.50.300:FF:000204">
    <property type="entry name" value="Translation elongation factor Tu"/>
    <property type="match status" value="1"/>
</dbReference>
<dbReference type="SUPFAM" id="SSF50465">
    <property type="entry name" value="EF-Tu/eEF-1alpha/eIF2-gamma C-terminal domain"/>
    <property type="match status" value="1"/>
</dbReference>
<evidence type="ECO:0000256" key="9">
    <source>
        <dbReference type="ARBA" id="ARBA00049117"/>
    </source>
</evidence>
<dbReference type="InterPro" id="IPR027417">
    <property type="entry name" value="P-loop_NTPase"/>
</dbReference>
<keyword evidence="6" id="KW-0810">Translation regulation</keyword>
<dbReference type="InterPro" id="IPR015033">
    <property type="entry name" value="HBS1-like_N"/>
</dbReference>
<feature type="domain" description="Tr-type G" evidence="13">
    <location>
        <begin position="197"/>
        <end position="422"/>
    </location>
</feature>
<evidence type="ECO:0000256" key="10">
    <source>
        <dbReference type="ARBA" id="ARBA00063537"/>
    </source>
</evidence>
<evidence type="ECO:0000256" key="11">
    <source>
        <dbReference type="ARBA" id="ARBA00074866"/>
    </source>
</evidence>
<dbReference type="PROSITE" id="PS51722">
    <property type="entry name" value="G_TR_2"/>
    <property type="match status" value="1"/>
</dbReference>
<dbReference type="GO" id="GO:0006417">
    <property type="term" value="P:regulation of translation"/>
    <property type="evidence" value="ECO:0007669"/>
    <property type="project" value="UniProtKB-KW"/>
</dbReference>
<dbReference type="InterPro" id="IPR054696">
    <property type="entry name" value="GTP-eEF1A_C"/>
</dbReference>